<reference evidence="2 3" key="1">
    <citation type="submission" date="2014-04" db="EMBL/GenBank/DDBJ databases">
        <authorList>
            <consortium name="DOE Joint Genome Institute"/>
            <person name="Kuo A."/>
            <person name="Kohler A."/>
            <person name="Jargeat P."/>
            <person name="Nagy L.G."/>
            <person name="Floudas D."/>
            <person name="Copeland A."/>
            <person name="Barry K.W."/>
            <person name="Cichocki N."/>
            <person name="Veneault-Fourrey C."/>
            <person name="LaButti K."/>
            <person name="Lindquist E.A."/>
            <person name="Lipzen A."/>
            <person name="Lundell T."/>
            <person name="Morin E."/>
            <person name="Murat C."/>
            <person name="Sun H."/>
            <person name="Tunlid A."/>
            <person name="Henrissat B."/>
            <person name="Grigoriev I.V."/>
            <person name="Hibbett D.S."/>
            <person name="Martin F."/>
            <person name="Nordberg H.P."/>
            <person name="Cantor M.N."/>
            <person name="Hua S.X."/>
        </authorList>
    </citation>
    <scope>NUCLEOTIDE SEQUENCE [LARGE SCALE GENOMIC DNA]</scope>
    <source>
        <strain evidence="2 3">Ve08.2h10</strain>
    </source>
</reference>
<dbReference type="EMBL" id="KN824823">
    <property type="protein sequence ID" value="KIL01000.1"/>
    <property type="molecule type" value="Genomic_DNA"/>
</dbReference>
<sequence>MDATEGRRGKRSTPIGPVVDASSDHKEDTDSTECFTASINVVHQRRRVNPESLALRLGPELVHDLDALIVSGNMEMPSFAVRKELQQRYNIDRRHIYDYFHSRGLRVVKEEKHVLPKDPVPTPLVVSTVLPYARCQTD</sequence>
<evidence type="ECO:0000313" key="3">
    <source>
        <dbReference type="Proteomes" id="UP000054538"/>
    </source>
</evidence>
<feature type="region of interest" description="Disordered" evidence="1">
    <location>
        <begin position="1"/>
        <end position="31"/>
    </location>
</feature>
<dbReference type="HOGENOM" id="CLU_1855908_0_0_1"/>
<protein>
    <submittedName>
        <fullName evidence="2">Uncharacterized protein</fullName>
    </submittedName>
</protein>
<dbReference type="InParanoid" id="A0A0D0EB76"/>
<accession>A0A0D0EB76</accession>
<reference evidence="3" key="2">
    <citation type="submission" date="2015-01" db="EMBL/GenBank/DDBJ databases">
        <title>Evolutionary Origins and Diversification of the Mycorrhizal Mutualists.</title>
        <authorList>
            <consortium name="DOE Joint Genome Institute"/>
            <consortium name="Mycorrhizal Genomics Consortium"/>
            <person name="Kohler A."/>
            <person name="Kuo A."/>
            <person name="Nagy L.G."/>
            <person name="Floudas D."/>
            <person name="Copeland A."/>
            <person name="Barry K.W."/>
            <person name="Cichocki N."/>
            <person name="Veneault-Fourrey C."/>
            <person name="LaButti K."/>
            <person name="Lindquist E.A."/>
            <person name="Lipzen A."/>
            <person name="Lundell T."/>
            <person name="Morin E."/>
            <person name="Murat C."/>
            <person name="Riley R."/>
            <person name="Ohm R."/>
            <person name="Sun H."/>
            <person name="Tunlid A."/>
            <person name="Henrissat B."/>
            <person name="Grigoriev I.V."/>
            <person name="Hibbett D.S."/>
            <person name="Martin F."/>
        </authorList>
    </citation>
    <scope>NUCLEOTIDE SEQUENCE [LARGE SCALE GENOMIC DNA]</scope>
    <source>
        <strain evidence="3">Ve08.2h10</strain>
    </source>
</reference>
<dbReference type="Proteomes" id="UP000054538">
    <property type="component" value="Unassembled WGS sequence"/>
</dbReference>
<evidence type="ECO:0000256" key="1">
    <source>
        <dbReference type="SAM" id="MobiDB-lite"/>
    </source>
</evidence>
<gene>
    <name evidence="2" type="ORF">PAXRUDRAFT_184301</name>
</gene>
<dbReference type="OrthoDB" id="3038119at2759"/>
<organism evidence="2 3">
    <name type="scientific">Paxillus rubicundulus Ve08.2h10</name>
    <dbReference type="NCBI Taxonomy" id="930991"/>
    <lineage>
        <taxon>Eukaryota</taxon>
        <taxon>Fungi</taxon>
        <taxon>Dikarya</taxon>
        <taxon>Basidiomycota</taxon>
        <taxon>Agaricomycotina</taxon>
        <taxon>Agaricomycetes</taxon>
        <taxon>Agaricomycetidae</taxon>
        <taxon>Boletales</taxon>
        <taxon>Paxilineae</taxon>
        <taxon>Paxillaceae</taxon>
        <taxon>Paxillus</taxon>
    </lineage>
</organism>
<dbReference type="AlphaFoldDB" id="A0A0D0EB76"/>
<name>A0A0D0EB76_9AGAM</name>
<keyword evidence="3" id="KW-1185">Reference proteome</keyword>
<proteinExistence type="predicted"/>
<evidence type="ECO:0000313" key="2">
    <source>
        <dbReference type="EMBL" id="KIL01000.1"/>
    </source>
</evidence>